<accession>A0A2P7NU12</accession>
<keyword evidence="11" id="KW-1185">Reference proteome</keyword>
<evidence type="ECO:0000256" key="6">
    <source>
        <dbReference type="ARBA" id="ARBA00023065"/>
    </source>
</evidence>
<keyword evidence="5 9" id="KW-1133">Transmembrane helix</keyword>
<keyword evidence="6" id="KW-0406">Ion transport</keyword>
<evidence type="ECO:0000256" key="8">
    <source>
        <dbReference type="ARBA" id="ARBA00034708"/>
    </source>
</evidence>
<evidence type="ECO:0000256" key="3">
    <source>
        <dbReference type="ARBA" id="ARBA00022475"/>
    </source>
</evidence>
<dbReference type="GO" id="GO:0005254">
    <property type="term" value="F:chloride channel activity"/>
    <property type="evidence" value="ECO:0007669"/>
    <property type="project" value="InterPro"/>
</dbReference>
<organism evidence="10 11">
    <name type="scientific">Nitrosomonas supralitoralis</name>
    <dbReference type="NCBI Taxonomy" id="2116706"/>
    <lineage>
        <taxon>Bacteria</taxon>
        <taxon>Pseudomonadati</taxon>
        <taxon>Pseudomonadota</taxon>
        <taxon>Betaproteobacteria</taxon>
        <taxon>Nitrosomonadales</taxon>
        <taxon>Nitrosomonadaceae</taxon>
        <taxon>Nitrosomonas</taxon>
    </lineage>
</organism>
<dbReference type="PANTHER" id="PTHR33281:SF19">
    <property type="entry name" value="VOLTAGE-DEPENDENT ANION CHANNEL-FORMING PROTEIN YNEE"/>
    <property type="match status" value="1"/>
</dbReference>
<dbReference type="Proteomes" id="UP000241912">
    <property type="component" value="Unassembled WGS sequence"/>
</dbReference>
<evidence type="ECO:0000256" key="5">
    <source>
        <dbReference type="ARBA" id="ARBA00022989"/>
    </source>
</evidence>
<name>A0A2P7NU12_9PROT</name>
<keyword evidence="3" id="KW-1003">Cell membrane</keyword>
<keyword evidence="4 9" id="KW-0812">Transmembrane</keyword>
<evidence type="ECO:0008006" key="12">
    <source>
        <dbReference type="Google" id="ProtNLM"/>
    </source>
</evidence>
<dbReference type="PANTHER" id="PTHR33281">
    <property type="entry name" value="UPF0187 PROTEIN YNEE"/>
    <property type="match status" value="1"/>
</dbReference>
<dbReference type="RefSeq" id="WP_106707260.1">
    <property type="nucleotide sequence ID" value="NZ_PXXU01000031.1"/>
</dbReference>
<keyword evidence="7 9" id="KW-0472">Membrane</keyword>
<evidence type="ECO:0000256" key="4">
    <source>
        <dbReference type="ARBA" id="ARBA00022692"/>
    </source>
</evidence>
<dbReference type="InterPro" id="IPR044669">
    <property type="entry name" value="YneE/VCCN1/2-like"/>
</dbReference>
<keyword evidence="2" id="KW-0813">Transport</keyword>
<evidence type="ECO:0000313" key="11">
    <source>
        <dbReference type="Proteomes" id="UP000241912"/>
    </source>
</evidence>
<sequence>MIVRTVQLSWILKIEGWNILFFLIYGYLICALNSYFFFEHMTIPDSEISVFGITVAILLGFRNNEVYNRFWEARTAWGDLTDSSRNFASQIMGYVRCPEKEKQAFQETSANIHGKLIYRHLAFLNALRLQLRQEETRDELKPFLSDLEFQELNKAVNKATLLNHRQSQRLNELKMSGWIEQQAYVFGLMESIKAFFAAQGSCERIKNTPLPRQYEFFTKSFVWIFVLLLPYGLVQHLGWGAFPMYVVLATIFTITERIGSRTEEPFERKLEDIPMSSICRNIEIDLRQQLGESSIPPSLGPKNGVLM</sequence>
<evidence type="ECO:0000256" key="7">
    <source>
        <dbReference type="ARBA" id="ARBA00023136"/>
    </source>
</evidence>
<proteinExistence type="inferred from homology"/>
<evidence type="ECO:0000256" key="1">
    <source>
        <dbReference type="ARBA" id="ARBA00004651"/>
    </source>
</evidence>
<dbReference type="OrthoDB" id="445589at2"/>
<comment type="caution">
    <text evidence="10">The sequence shown here is derived from an EMBL/GenBank/DDBJ whole genome shotgun (WGS) entry which is preliminary data.</text>
</comment>
<dbReference type="Pfam" id="PF25539">
    <property type="entry name" value="Bestrophin_2"/>
    <property type="match status" value="1"/>
</dbReference>
<evidence type="ECO:0000313" key="10">
    <source>
        <dbReference type="EMBL" id="PSJ16960.1"/>
    </source>
</evidence>
<gene>
    <name evidence="10" type="ORF">C7H79_10690</name>
</gene>
<comment type="subcellular location">
    <subcellularLocation>
        <location evidence="1">Cell membrane</location>
        <topology evidence="1">Multi-pass membrane protein</topology>
    </subcellularLocation>
</comment>
<dbReference type="AlphaFoldDB" id="A0A2P7NU12"/>
<reference evidence="10 11" key="1">
    <citation type="submission" date="2018-03" db="EMBL/GenBank/DDBJ databases">
        <title>Draft genome of Nitrosomonas supralitoralis APG5.</title>
        <authorList>
            <person name="Urakawa H."/>
            <person name="Lopez J.V."/>
        </authorList>
    </citation>
    <scope>NUCLEOTIDE SEQUENCE [LARGE SCALE GENOMIC DNA]</scope>
    <source>
        <strain evidence="10 11">APG5</strain>
    </source>
</reference>
<feature type="transmembrane region" description="Helical" evidence="9">
    <location>
        <begin position="216"/>
        <end position="234"/>
    </location>
</feature>
<protein>
    <recommendedName>
        <fullName evidence="12">Bestrophin, RFP-TM, chloride channel</fullName>
    </recommendedName>
</protein>
<evidence type="ECO:0000256" key="2">
    <source>
        <dbReference type="ARBA" id="ARBA00022448"/>
    </source>
</evidence>
<dbReference type="EMBL" id="PXXU01000031">
    <property type="protein sequence ID" value="PSJ16960.1"/>
    <property type="molecule type" value="Genomic_DNA"/>
</dbReference>
<dbReference type="GO" id="GO:0005886">
    <property type="term" value="C:plasma membrane"/>
    <property type="evidence" value="ECO:0007669"/>
    <property type="project" value="UniProtKB-SubCell"/>
</dbReference>
<feature type="transmembrane region" description="Helical" evidence="9">
    <location>
        <begin position="19"/>
        <end position="38"/>
    </location>
</feature>
<comment type="similarity">
    <text evidence="8">Belongs to the anion channel-forming bestrophin (TC 1.A.46) family.</text>
</comment>
<evidence type="ECO:0000256" key="9">
    <source>
        <dbReference type="SAM" id="Phobius"/>
    </source>
</evidence>